<accession>A0A250F716</accession>
<evidence type="ECO:0000259" key="2">
    <source>
        <dbReference type="Pfam" id="PF13629"/>
    </source>
</evidence>
<name>A0A250F716_9FLAO</name>
<organism evidence="3 4">
    <name type="scientific">Capnocytophaga leadbetteri</name>
    <dbReference type="NCBI Taxonomy" id="327575"/>
    <lineage>
        <taxon>Bacteria</taxon>
        <taxon>Pseudomonadati</taxon>
        <taxon>Bacteroidota</taxon>
        <taxon>Flavobacteriia</taxon>
        <taxon>Flavobacteriales</taxon>
        <taxon>Flavobacteriaceae</taxon>
        <taxon>Capnocytophaga</taxon>
    </lineage>
</organism>
<feature type="region of interest" description="Disordered" evidence="1">
    <location>
        <begin position="145"/>
        <end position="171"/>
    </location>
</feature>
<gene>
    <name evidence="3" type="ORF">CGC53_00455</name>
</gene>
<sequence length="171" mass="18003">MKRIFSTLSFMTIVIALTVGCDKTDENEVPNIPLEVSTQSVSVEKGKVFPEAKKGGNKSNEKYDLNSVPEPPMPSKKKKDSAVAPTITAGSGDYSVSILNKNIATIVLKENNAAIYVTGVEVGTTTIVVTDNYTKQTKEIGVKVTAAKQGGNNGNNNGGRKGGNNGGGKNR</sequence>
<feature type="compositionally biased region" description="Basic and acidic residues" evidence="1">
    <location>
        <begin position="48"/>
        <end position="64"/>
    </location>
</feature>
<dbReference type="KEGG" id="clk:CGC53_00455"/>
<keyword evidence="4" id="KW-1185">Reference proteome</keyword>
<dbReference type="InterPro" id="IPR032789">
    <property type="entry name" value="T2SS-T3SS_pil_N"/>
</dbReference>
<proteinExistence type="predicted"/>
<dbReference type="Pfam" id="PF13629">
    <property type="entry name" value="T2SS-T3SS_pil_N"/>
    <property type="match status" value="1"/>
</dbReference>
<evidence type="ECO:0000313" key="3">
    <source>
        <dbReference type="EMBL" id="ATA80930.1"/>
    </source>
</evidence>
<reference evidence="4" key="1">
    <citation type="submission" date="2017-06" db="EMBL/GenBank/DDBJ databases">
        <title>Capnocytophaga spp. assemblies.</title>
        <authorList>
            <person name="Gulvik C.A."/>
        </authorList>
    </citation>
    <scope>NUCLEOTIDE SEQUENCE [LARGE SCALE GENOMIC DNA]</scope>
    <source>
        <strain evidence="4">H6253</strain>
    </source>
</reference>
<evidence type="ECO:0000256" key="1">
    <source>
        <dbReference type="SAM" id="MobiDB-lite"/>
    </source>
</evidence>
<dbReference type="EMBL" id="CP022384">
    <property type="protein sequence ID" value="ATA80930.1"/>
    <property type="molecule type" value="Genomic_DNA"/>
</dbReference>
<feature type="region of interest" description="Disordered" evidence="1">
    <location>
        <begin position="48"/>
        <end position="83"/>
    </location>
</feature>
<protein>
    <recommendedName>
        <fullName evidence="2">Pilus formation protein N-terminal domain-containing protein</fullName>
    </recommendedName>
</protein>
<dbReference type="Proteomes" id="UP000217276">
    <property type="component" value="Chromosome"/>
</dbReference>
<dbReference type="AlphaFoldDB" id="A0A250F716"/>
<evidence type="ECO:0000313" key="4">
    <source>
        <dbReference type="Proteomes" id="UP000217276"/>
    </source>
</evidence>
<dbReference type="PROSITE" id="PS51257">
    <property type="entry name" value="PROKAR_LIPOPROTEIN"/>
    <property type="match status" value="1"/>
</dbReference>
<feature type="domain" description="Pilus formation protein N-terminal" evidence="2">
    <location>
        <begin position="95"/>
        <end position="145"/>
    </location>
</feature>
<feature type="compositionally biased region" description="Gly residues" evidence="1">
    <location>
        <begin position="151"/>
        <end position="171"/>
    </location>
</feature>